<feature type="compositionally biased region" description="Acidic residues" evidence="8">
    <location>
        <begin position="315"/>
        <end position="324"/>
    </location>
</feature>
<dbReference type="Gene3D" id="3.30.1490.120">
    <property type="entry name" value="RNA polymerase Rpb7-like, N-terminal domain"/>
    <property type="match status" value="1"/>
</dbReference>
<organism evidence="11 12">
    <name type="scientific">Wickerhamomyces mucosus</name>
    <dbReference type="NCBI Taxonomy" id="1378264"/>
    <lineage>
        <taxon>Eukaryota</taxon>
        <taxon>Fungi</taxon>
        <taxon>Dikarya</taxon>
        <taxon>Ascomycota</taxon>
        <taxon>Saccharomycotina</taxon>
        <taxon>Saccharomycetes</taxon>
        <taxon>Phaffomycetales</taxon>
        <taxon>Wickerhamomycetaceae</taxon>
        <taxon>Wickerhamomyces</taxon>
    </lineage>
</organism>
<dbReference type="GO" id="GO:0005736">
    <property type="term" value="C:RNA polymerase I complex"/>
    <property type="evidence" value="ECO:0007669"/>
    <property type="project" value="UniProtKB-ARBA"/>
</dbReference>
<dbReference type="AlphaFoldDB" id="A0A9P8T9W9"/>
<dbReference type="Pfam" id="PF17875">
    <property type="entry name" value="RPA43_OB"/>
    <property type="match status" value="1"/>
</dbReference>
<evidence type="ECO:0000256" key="5">
    <source>
        <dbReference type="ARBA" id="ARBA00023163"/>
    </source>
</evidence>
<feature type="region of interest" description="Disordered" evidence="8">
    <location>
        <begin position="278"/>
        <end position="324"/>
    </location>
</feature>
<dbReference type="InterPro" id="IPR041901">
    <property type="entry name" value="RNAP_I_Rpa43_N"/>
</dbReference>
<sequence length="324" mass="36557">MSEVTRKRSHQSNNDSNIASFKKRKQFSQQSSSNPKNSKGLSECFHKIKTSLYVSLAPIYLNTPIEGIKSQHLDPLIMKFFPKLNGVIISYSNLKLCNESTQEDENENSNLLISKINPHSPFTFLWINVEFLIWKPLVGDNIEGLIYIQSPSHIGLLINDTFNASIKKSQIPLNWKFNANEIDSNDDENNQIEDDNGSNHRQLGQWVDENNLPIDGKLKIIVKAIHTSGRIVSIEGSLITPGNEADSKPVVPNLNKKIKFNDDDNNSINTNTNIIPVLNNFNDNDNDEEEDSIPVYENNDSSDNEDNDKVIAENESSEDEVESD</sequence>
<comment type="similarity">
    <text evidence="2">Belongs to the eukaryotic RPA43 RNA polymerase subunit family.</text>
</comment>
<dbReference type="FunFam" id="3.30.1490.120:FF:000004">
    <property type="entry name" value="RNA polymerase I subunit Rpa43"/>
    <property type="match status" value="1"/>
</dbReference>
<dbReference type="Gene3D" id="2.40.50.1060">
    <property type="match status" value="1"/>
</dbReference>
<dbReference type="GO" id="GO:0006362">
    <property type="term" value="P:transcription elongation by RNA polymerase I"/>
    <property type="evidence" value="ECO:0007669"/>
    <property type="project" value="UniProtKB-ARBA"/>
</dbReference>
<dbReference type="InterPro" id="IPR036898">
    <property type="entry name" value="RNA_pol_Rpb7-like_N_sf"/>
</dbReference>
<comment type="function">
    <text evidence="7">DNA-dependent RNA polymerase which catalyzes the transcription of DNA into RNA using the four ribonucleoside triphosphates as substrates.</text>
</comment>
<keyword evidence="12" id="KW-1185">Reference proteome</keyword>
<evidence type="ECO:0000256" key="3">
    <source>
        <dbReference type="ARBA" id="ARBA00022478"/>
    </source>
</evidence>
<dbReference type="InterPro" id="IPR045113">
    <property type="entry name" value="Rpb7-like"/>
</dbReference>
<dbReference type="Pfam" id="PF03876">
    <property type="entry name" value="SHS2_Rpb7-N"/>
    <property type="match status" value="1"/>
</dbReference>
<dbReference type="OrthoDB" id="10250504at2759"/>
<keyword evidence="4" id="KW-0597">Phosphoprotein</keyword>
<dbReference type="EMBL" id="JAEUBF010001266">
    <property type="protein sequence ID" value="KAH3671793.1"/>
    <property type="molecule type" value="Genomic_DNA"/>
</dbReference>
<dbReference type="InterPro" id="IPR041178">
    <property type="entry name" value="RPA43_OB"/>
</dbReference>
<keyword evidence="3 7" id="KW-0240">DNA-directed RNA polymerase</keyword>
<dbReference type="GO" id="GO:0006361">
    <property type="term" value="P:transcription initiation at RNA polymerase I promoter"/>
    <property type="evidence" value="ECO:0007669"/>
    <property type="project" value="UniProtKB-ARBA"/>
</dbReference>
<evidence type="ECO:0000256" key="8">
    <source>
        <dbReference type="SAM" id="MobiDB-lite"/>
    </source>
</evidence>
<dbReference type="PANTHER" id="PTHR12709:SF5">
    <property type="entry name" value="DNA-DIRECTED RNA POLYMERASE I SUBUNIT RPA43"/>
    <property type="match status" value="1"/>
</dbReference>
<dbReference type="CDD" id="cd04328">
    <property type="entry name" value="RNAP_I_Rpa43_N"/>
    <property type="match status" value="1"/>
</dbReference>
<evidence type="ECO:0000313" key="11">
    <source>
        <dbReference type="EMBL" id="KAH3671793.1"/>
    </source>
</evidence>
<feature type="compositionally biased region" description="Acidic residues" evidence="8">
    <location>
        <begin position="183"/>
        <end position="196"/>
    </location>
</feature>
<keyword evidence="6 7" id="KW-0539">Nucleus</keyword>
<evidence type="ECO:0000256" key="2">
    <source>
        <dbReference type="ARBA" id="ARBA00005930"/>
    </source>
</evidence>
<evidence type="ECO:0000256" key="1">
    <source>
        <dbReference type="ARBA" id="ARBA00004604"/>
    </source>
</evidence>
<comment type="caution">
    <text evidence="11">The sequence shown here is derived from an EMBL/GenBank/DDBJ whole genome shotgun (WGS) entry which is preliminary data.</text>
</comment>
<feature type="domain" description="RPA43 OB" evidence="10">
    <location>
        <begin position="136"/>
        <end position="239"/>
    </location>
</feature>
<evidence type="ECO:0000256" key="7">
    <source>
        <dbReference type="RuleBase" id="RU369086"/>
    </source>
</evidence>
<comment type="subcellular location">
    <subcellularLocation>
        <location evidence="1">Nucleus</location>
        <location evidence="1">Nucleolus</location>
    </subcellularLocation>
</comment>
<dbReference type="InterPro" id="IPR005576">
    <property type="entry name" value="Rpb7-like_N"/>
</dbReference>
<evidence type="ECO:0000256" key="4">
    <source>
        <dbReference type="ARBA" id="ARBA00022553"/>
    </source>
</evidence>
<feature type="region of interest" description="Disordered" evidence="8">
    <location>
        <begin position="182"/>
        <end position="201"/>
    </location>
</feature>
<feature type="domain" description="RNA polymerase Rpb7-like N-terminal" evidence="9">
    <location>
        <begin position="51"/>
        <end position="99"/>
    </location>
</feature>
<name>A0A9P8T9W9_9ASCO</name>
<accession>A0A9P8T9W9</accession>
<feature type="compositionally biased region" description="Low complexity" evidence="8">
    <location>
        <begin position="27"/>
        <end position="39"/>
    </location>
</feature>
<evidence type="ECO:0000259" key="9">
    <source>
        <dbReference type="Pfam" id="PF03876"/>
    </source>
</evidence>
<reference evidence="11" key="2">
    <citation type="submission" date="2021-01" db="EMBL/GenBank/DDBJ databases">
        <authorList>
            <person name="Schikora-Tamarit M.A."/>
        </authorList>
    </citation>
    <scope>NUCLEOTIDE SEQUENCE</scope>
    <source>
        <strain evidence="11">CBS6341</strain>
    </source>
</reference>
<reference evidence="11" key="1">
    <citation type="journal article" date="2021" name="Open Biol.">
        <title>Shared evolutionary footprints suggest mitochondrial oxidative damage underlies multiple complex I losses in fungi.</title>
        <authorList>
            <person name="Schikora-Tamarit M.A."/>
            <person name="Marcet-Houben M."/>
            <person name="Nosek J."/>
            <person name="Gabaldon T."/>
        </authorList>
    </citation>
    <scope>NUCLEOTIDE SEQUENCE</scope>
    <source>
        <strain evidence="11">CBS6341</strain>
    </source>
</reference>
<feature type="region of interest" description="Disordered" evidence="8">
    <location>
        <begin position="1"/>
        <end position="40"/>
    </location>
</feature>
<protein>
    <recommendedName>
        <fullName evidence="7">DNA-directed RNA polymerase subunit</fullName>
    </recommendedName>
</protein>
<evidence type="ECO:0000313" key="12">
    <source>
        <dbReference type="Proteomes" id="UP000769528"/>
    </source>
</evidence>
<keyword evidence="5 7" id="KW-0804">Transcription</keyword>
<dbReference type="Proteomes" id="UP000769528">
    <property type="component" value="Unassembled WGS sequence"/>
</dbReference>
<evidence type="ECO:0000259" key="10">
    <source>
        <dbReference type="Pfam" id="PF17875"/>
    </source>
</evidence>
<dbReference type="PANTHER" id="PTHR12709">
    <property type="entry name" value="DNA-DIRECTED RNA POLYMERASE II, III"/>
    <property type="match status" value="1"/>
</dbReference>
<proteinExistence type="inferred from homology"/>
<evidence type="ECO:0000256" key="6">
    <source>
        <dbReference type="ARBA" id="ARBA00023242"/>
    </source>
</evidence>
<gene>
    <name evidence="11" type="ORF">WICMUC_004551</name>
</gene>